<dbReference type="Pfam" id="PF01248">
    <property type="entry name" value="Ribosomal_L7Ae"/>
    <property type="match status" value="1"/>
</dbReference>
<dbReference type="AlphaFoldDB" id="A0A267MNW4"/>
<feature type="domain" description="Ribosomal protein eL8/eL30/eS12/Gadd45" evidence="1">
    <location>
        <begin position="4"/>
        <end position="93"/>
    </location>
</feature>
<protein>
    <submittedName>
        <fullName evidence="2">50S ribosomal protein L7ae</fullName>
    </submittedName>
</protein>
<dbReference type="OrthoDB" id="9794863at2"/>
<reference evidence="2 3" key="1">
    <citation type="submission" date="2017-06" db="EMBL/GenBank/DDBJ databases">
        <title>Draft genome sequence of anaerobic fermentative bacterium Anaeromicrobium sediminis DY2726D isolated from West Pacific Ocean sediments.</title>
        <authorList>
            <person name="Zeng X."/>
        </authorList>
    </citation>
    <scope>NUCLEOTIDE SEQUENCE [LARGE SCALE GENOMIC DNA]</scope>
    <source>
        <strain evidence="2 3">DY2726D</strain>
    </source>
</reference>
<dbReference type="InterPro" id="IPR029064">
    <property type="entry name" value="Ribosomal_eL30-like_sf"/>
</dbReference>
<keyword evidence="3" id="KW-1185">Reference proteome</keyword>
<keyword evidence="2" id="KW-0687">Ribonucleoprotein</keyword>
<dbReference type="EMBL" id="NIBG01000001">
    <property type="protein sequence ID" value="PAB61226.1"/>
    <property type="molecule type" value="Genomic_DNA"/>
</dbReference>
<accession>A0A267MNW4</accession>
<dbReference type="GO" id="GO:0005840">
    <property type="term" value="C:ribosome"/>
    <property type="evidence" value="ECO:0007669"/>
    <property type="project" value="UniProtKB-KW"/>
</dbReference>
<sequence length="101" mass="11412">MKNKIYSMLGLAQRSGNLMTGEDTCLMYIKKGKINLVIVTNDSSENTKKKFKDACAYRNIKFLVYGEKEELSHAIGKYNRAVYAVSDKGFSEKICSLIETN</sequence>
<comment type="caution">
    <text evidence="2">The sequence shown here is derived from an EMBL/GenBank/DDBJ whole genome shotgun (WGS) entry which is preliminary data.</text>
</comment>
<dbReference type="Proteomes" id="UP000216024">
    <property type="component" value="Unassembled WGS sequence"/>
</dbReference>
<gene>
    <name evidence="2" type="ORF">CCE28_02015</name>
</gene>
<evidence type="ECO:0000313" key="2">
    <source>
        <dbReference type="EMBL" id="PAB61226.1"/>
    </source>
</evidence>
<name>A0A267MNW4_9FIRM</name>
<dbReference type="SUPFAM" id="SSF55315">
    <property type="entry name" value="L30e-like"/>
    <property type="match status" value="1"/>
</dbReference>
<organism evidence="2 3">
    <name type="scientific">Anaeromicrobium sediminis</name>
    <dbReference type="NCBI Taxonomy" id="1478221"/>
    <lineage>
        <taxon>Bacteria</taxon>
        <taxon>Bacillati</taxon>
        <taxon>Bacillota</taxon>
        <taxon>Clostridia</taxon>
        <taxon>Peptostreptococcales</taxon>
        <taxon>Thermotaleaceae</taxon>
        <taxon>Anaeromicrobium</taxon>
    </lineage>
</organism>
<evidence type="ECO:0000259" key="1">
    <source>
        <dbReference type="Pfam" id="PF01248"/>
    </source>
</evidence>
<dbReference type="InterPro" id="IPR004038">
    <property type="entry name" value="Ribosomal_eL8/eL30/eS12/Gad45"/>
</dbReference>
<dbReference type="RefSeq" id="WP_095130432.1">
    <property type="nucleotide sequence ID" value="NZ_NIBG01000001.1"/>
</dbReference>
<dbReference type="NCBIfam" id="NF004078">
    <property type="entry name" value="PRK05583.1"/>
    <property type="match status" value="1"/>
</dbReference>
<proteinExistence type="predicted"/>
<evidence type="ECO:0000313" key="3">
    <source>
        <dbReference type="Proteomes" id="UP000216024"/>
    </source>
</evidence>
<dbReference type="Gene3D" id="3.30.1330.30">
    <property type="match status" value="1"/>
</dbReference>
<keyword evidence="2" id="KW-0689">Ribosomal protein</keyword>